<dbReference type="SUPFAM" id="SSF52540">
    <property type="entry name" value="P-loop containing nucleoside triphosphate hydrolases"/>
    <property type="match status" value="1"/>
</dbReference>
<dbReference type="GO" id="GO:0005524">
    <property type="term" value="F:ATP binding"/>
    <property type="evidence" value="ECO:0007669"/>
    <property type="project" value="UniProtKB-KW"/>
</dbReference>
<gene>
    <name evidence="2" type="ORF">PZL22_001959</name>
</gene>
<dbReference type="Proteomes" id="UP001233264">
    <property type="component" value="Chromosome"/>
</dbReference>
<evidence type="ECO:0000313" key="3">
    <source>
        <dbReference type="Proteomes" id="UP001233264"/>
    </source>
</evidence>
<dbReference type="Pfam" id="PF20720">
    <property type="entry name" value="nSTAND3"/>
    <property type="match status" value="1"/>
</dbReference>
<accession>A0ABY8TC47</accession>
<name>A0ABY8TC47_9HYPH</name>
<evidence type="ECO:0000259" key="1">
    <source>
        <dbReference type="Pfam" id="PF20720"/>
    </source>
</evidence>
<evidence type="ECO:0000313" key="2">
    <source>
        <dbReference type="EMBL" id="WHS94253.1"/>
    </source>
</evidence>
<feature type="domain" description="Novel STAND NTPase 3" evidence="1">
    <location>
        <begin position="187"/>
        <end position="341"/>
    </location>
</feature>
<keyword evidence="2" id="KW-0067">ATP-binding</keyword>
<dbReference type="RefSeq" id="WP_284718630.1">
    <property type="nucleotide sequence ID" value="NZ_CP120365.1"/>
</dbReference>
<sequence length="652" mass="71982">MTAIPYPSYELHTLGWKAFQDLCVTVAAESLGRPVQMFLPSKDGGRDGAFVGTWQSGGETGSSTIQCKFTSLPHEHLSFAMLQDEINKVKNLVTQGLARDYIILTNHPVSGVAEAEIKAQFEKAGVERCSVFGKDWIVGEIVKSSRLRMLVPRLYGLGDLSQILDARAYEQAGMILSAMGDDLKKLVVTDAHKRSVEAISRHNLVLLLGAPAAGKSTIGASLAVGAADIWNSLTLRATSPEYIEEHLNPHEHQFIWVDDAWGSTQYQRDRTESWNRVLPLIQAAMKRGTRFLLTSRDYIWEAAKRDLKVHSLPLLTHSQVVINVQGYREAEKAQILYNHIRMGDQPAAFRAAIKEYLPAMASRVDFLPETARRLGSQFLAGNLKTDKATIEKFFASPEGFLVDTISGLARDCLAALAVIYLSGGVVASPVPDEGVLQEVTAVYGVSAIQVRDALSSLNGSLVLLAHNEQGRYWTYKHPTVGDAFSTYVSRNPEFLDFFLRGAKPETLMREVVCGGVELRGASVRILPSHYSYLLERLKGVSVYPLRNFVSYRADAAFAALLLHERQDLLDGLQSFVTPIAQDPDTSLLVRLHEYGILPPDLRQGFVEAVKKAAIEEADTSFLDDDGVASVLSNQDEEEILEEVRRVLLTCHG</sequence>
<dbReference type="EMBL" id="CP120365">
    <property type="protein sequence ID" value="WHS94253.1"/>
    <property type="molecule type" value="Genomic_DNA"/>
</dbReference>
<keyword evidence="3" id="KW-1185">Reference proteome</keyword>
<keyword evidence="2" id="KW-0547">Nucleotide-binding</keyword>
<organism evidence="2 3">
    <name type="scientific">Sinorhizobium kummerowiae</name>
    <dbReference type="NCBI Taxonomy" id="158892"/>
    <lineage>
        <taxon>Bacteria</taxon>
        <taxon>Pseudomonadati</taxon>
        <taxon>Pseudomonadota</taxon>
        <taxon>Alphaproteobacteria</taxon>
        <taxon>Hyphomicrobiales</taxon>
        <taxon>Rhizobiaceae</taxon>
        <taxon>Sinorhizobium/Ensifer group</taxon>
        <taxon>Sinorhizobium</taxon>
    </lineage>
</organism>
<reference evidence="2 3" key="1">
    <citation type="submission" date="2023-03" db="EMBL/GenBank/DDBJ databases">
        <authorList>
            <person name="Menendez E."/>
            <person name="Kaur S."/>
            <person name="Flores-Felix J.D."/>
            <person name="diCenzo G.C."/>
            <person name="Peix A."/>
            <person name="Velazquez E."/>
        </authorList>
    </citation>
    <scope>NUCLEOTIDE SEQUENCE [LARGE SCALE GENOMIC DNA]</scope>
    <source>
        <strain evidence="2 3">CCBAU 71714</strain>
    </source>
</reference>
<dbReference type="InterPro" id="IPR027417">
    <property type="entry name" value="P-loop_NTPase"/>
</dbReference>
<protein>
    <submittedName>
        <fullName evidence="2">ATP-binding protein</fullName>
    </submittedName>
</protein>
<proteinExistence type="predicted"/>
<dbReference type="InterPro" id="IPR049050">
    <property type="entry name" value="nSTAND3"/>
</dbReference>